<proteinExistence type="predicted"/>
<dbReference type="EMBL" id="BHVZ01000014">
    <property type="protein sequence ID" value="GCB30540.1"/>
    <property type="molecule type" value="Genomic_DNA"/>
</dbReference>
<accession>A0A401LG96</accession>
<comment type="caution">
    <text evidence="1">The sequence shown here is derived from an EMBL/GenBank/DDBJ whole genome shotgun (WGS) entry which is preliminary data.</text>
</comment>
<dbReference type="AlphaFoldDB" id="A0A401LG96"/>
<reference evidence="1 2" key="1">
    <citation type="submission" date="2018-10" db="EMBL/GenBank/DDBJ databases">
        <title>Draft Genome Sequence of Anaerotignum sp. KCTC 15736.</title>
        <authorList>
            <person name="Choi S.H."/>
            <person name="Kim J.S."/>
            <person name="Kang S.W."/>
            <person name="Lee J.S."/>
            <person name="Park S.H."/>
        </authorList>
    </citation>
    <scope>NUCLEOTIDE SEQUENCE [LARGE SCALE GENOMIC DNA]</scope>
    <source>
        <strain evidence="1 2">KCTC 15736</strain>
    </source>
</reference>
<sequence length="155" mass="17967">MTSKKEMARLIAQMADTPETTQWLRERNEAMRRSLRDISLSAVQYDAVGGRSGHGDSTAEKVLKRAETEERIRTNERAIRDRLRLHSDLSLVMAEALTAEERTIIWGKHAEHLAWERVARKARLSRTACFRKEAEGMEKLCRAWDEKEKEKSKDT</sequence>
<gene>
    <name evidence="1" type="ORF">KGMB03357_22010</name>
</gene>
<protein>
    <submittedName>
        <fullName evidence="1">Uncharacterized protein</fullName>
    </submittedName>
</protein>
<keyword evidence="2" id="KW-1185">Reference proteome</keyword>
<evidence type="ECO:0000313" key="2">
    <source>
        <dbReference type="Proteomes" id="UP000287361"/>
    </source>
</evidence>
<dbReference type="Proteomes" id="UP000287361">
    <property type="component" value="Unassembled WGS sequence"/>
</dbReference>
<evidence type="ECO:0000313" key="1">
    <source>
        <dbReference type="EMBL" id="GCB30540.1"/>
    </source>
</evidence>
<organism evidence="1 2">
    <name type="scientific">Anaerotignum faecicola</name>
    <dbReference type="NCBI Taxonomy" id="2358141"/>
    <lineage>
        <taxon>Bacteria</taxon>
        <taxon>Bacillati</taxon>
        <taxon>Bacillota</taxon>
        <taxon>Clostridia</taxon>
        <taxon>Lachnospirales</taxon>
        <taxon>Anaerotignaceae</taxon>
        <taxon>Anaerotignum</taxon>
    </lineage>
</organism>
<name>A0A401LG96_9FIRM</name>